<dbReference type="Proteomes" id="UP000295136">
    <property type="component" value="Unassembled WGS sequence"/>
</dbReference>
<accession>A0A4R5FGX4</accession>
<reference evidence="3 4" key="1">
    <citation type="submission" date="2019-03" db="EMBL/GenBank/DDBJ databases">
        <title>Draft genome sequences of novel Actinobacteria.</title>
        <authorList>
            <person name="Sahin N."/>
            <person name="Ay H."/>
            <person name="Saygin H."/>
        </authorList>
    </citation>
    <scope>NUCLEOTIDE SEQUENCE [LARGE SCALE GENOMIC DNA]</scope>
    <source>
        <strain evidence="3 4">6K102</strain>
    </source>
</reference>
<feature type="compositionally biased region" description="Low complexity" evidence="1">
    <location>
        <begin position="147"/>
        <end position="166"/>
    </location>
</feature>
<evidence type="ECO:0000313" key="4">
    <source>
        <dbReference type="Proteomes" id="UP000295136"/>
    </source>
</evidence>
<evidence type="ECO:0000259" key="2">
    <source>
        <dbReference type="Pfam" id="PF00188"/>
    </source>
</evidence>
<organism evidence="3 4">
    <name type="scientific">Nonomuraea mesophila</name>
    <dbReference type="NCBI Taxonomy" id="2530382"/>
    <lineage>
        <taxon>Bacteria</taxon>
        <taxon>Bacillati</taxon>
        <taxon>Actinomycetota</taxon>
        <taxon>Actinomycetes</taxon>
        <taxon>Streptosporangiales</taxon>
        <taxon>Streptosporangiaceae</taxon>
        <taxon>Nonomuraea</taxon>
    </lineage>
</organism>
<dbReference type="Gene3D" id="3.40.33.10">
    <property type="entry name" value="CAP"/>
    <property type="match status" value="1"/>
</dbReference>
<dbReference type="CDD" id="cd05379">
    <property type="entry name" value="CAP_bacterial"/>
    <property type="match status" value="1"/>
</dbReference>
<proteinExistence type="predicted"/>
<dbReference type="SUPFAM" id="SSF55797">
    <property type="entry name" value="PR-1-like"/>
    <property type="match status" value="1"/>
</dbReference>
<feature type="domain" description="SCP" evidence="2">
    <location>
        <begin position="175"/>
        <end position="291"/>
    </location>
</feature>
<dbReference type="AlphaFoldDB" id="A0A4R5FGX4"/>
<sequence>MTNRSLSRQNAIPSSVYRNWRHTLMRRPLGALAGLVTVAALGAPLGTAQAATASEAACRVSVAKPRLDSEAEKITASAVRRGCFGPALLRIRIKRAVPGRDPVVKSGATRDGRITLKTGCRPGTYYAFATDYRGHTVKSKAAKLTCSPADDATSTPSTPPTSGSVGTTVENEVVKLTNAERAKGGCEPLKHDRKLRAAAFGHSSDMAEQGKMAHKLPGRPDLQQRIEAAGLSGFRAWGENVAWGQPSAASVVRAWMNSSGHRANIMNCRYTLIGVGAKKDGQGRIYWTQDFVTK</sequence>
<comment type="caution">
    <text evidence="3">The sequence shown here is derived from an EMBL/GenBank/DDBJ whole genome shotgun (WGS) entry which is preliminary data.</text>
</comment>
<evidence type="ECO:0000313" key="3">
    <source>
        <dbReference type="EMBL" id="TDE50211.1"/>
    </source>
</evidence>
<keyword evidence="4" id="KW-1185">Reference proteome</keyword>
<dbReference type="PANTHER" id="PTHR31157">
    <property type="entry name" value="SCP DOMAIN-CONTAINING PROTEIN"/>
    <property type="match status" value="1"/>
</dbReference>
<dbReference type="Pfam" id="PF00188">
    <property type="entry name" value="CAP"/>
    <property type="match status" value="1"/>
</dbReference>
<feature type="region of interest" description="Disordered" evidence="1">
    <location>
        <begin position="146"/>
        <end position="166"/>
    </location>
</feature>
<evidence type="ECO:0000256" key="1">
    <source>
        <dbReference type="SAM" id="MobiDB-lite"/>
    </source>
</evidence>
<dbReference type="EMBL" id="SMLD01000047">
    <property type="protein sequence ID" value="TDE50211.1"/>
    <property type="molecule type" value="Genomic_DNA"/>
</dbReference>
<gene>
    <name evidence="3" type="ORF">E1295_19485</name>
</gene>
<name>A0A4R5FGX4_9ACTN</name>
<protein>
    <submittedName>
        <fullName evidence="3">CAP domain-containing protein</fullName>
    </submittedName>
</protein>
<dbReference type="InterPro" id="IPR014044">
    <property type="entry name" value="CAP_dom"/>
</dbReference>
<dbReference type="InterPro" id="IPR035940">
    <property type="entry name" value="CAP_sf"/>
</dbReference>
<dbReference type="PANTHER" id="PTHR31157:SF1">
    <property type="entry name" value="SCP DOMAIN-CONTAINING PROTEIN"/>
    <property type="match status" value="1"/>
</dbReference>